<dbReference type="PANTHER" id="PTHR23513:SF11">
    <property type="entry name" value="STAPHYLOFERRIN A TRANSPORTER"/>
    <property type="match status" value="1"/>
</dbReference>
<evidence type="ECO:0000256" key="2">
    <source>
        <dbReference type="ARBA" id="ARBA00022448"/>
    </source>
</evidence>
<organism evidence="8 9">
    <name type="scientific">Actinoplanes palleronii</name>
    <dbReference type="NCBI Taxonomy" id="113570"/>
    <lineage>
        <taxon>Bacteria</taxon>
        <taxon>Bacillati</taxon>
        <taxon>Actinomycetota</taxon>
        <taxon>Actinomycetes</taxon>
        <taxon>Micromonosporales</taxon>
        <taxon>Micromonosporaceae</taxon>
        <taxon>Actinoplanes</taxon>
    </lineage>
</organism>
<feature type="transmembrane region" description="Helical" evidence="7">
    <location>
        <begin position="44"/>
        <end position="65"/>
    </location>
</feature>
<feature type="transmembrane region" description="Helical" evidence="7">
    <location>
        <begin position="12"/>
        <end position="38"/>
    </location>
</feature>
<comment type="caution">
    <text evidence="8">The sequence shown here is derived from an EMBL/GenBank/DDBJ whole genome shotgun (WGS) entry which is preliminary data.</text>
</comment>
<feature type="transmembrane region" description="Helical" evidence="7">
    <location>
        <begin position="313"/>
        <end position="334"/>
    </location>
</feature>
<feature type="transmembrane region" description="Helical" evidence="7">
    <location>
        <begin position="227"/>
        <end position="248"/>
    </location>
</feature>
<feature type="transmembrane region" description="Helical" evidence="7">
    <location>
        <begin position="260"/>
        <end position="282"/>
    </location>
</feature>
<keyword evidence="9" id="KW-1185">Reference proteome</keyword>
<dbReference type="InterPro" id="IPR036259">
    <property type="entry name" value="MFS_trans_sf"/>
</dbReference>
<dbReference type="CDD" id="cd06173">
    <property type="entry name" value="MFS_MefA_like"/>
    <property type="match status" value="1"/>
</dbReference>
<feature type="transmembrane region" description="Helical" evidence="7">
    <location>
        <begin position="355"/>
        <end position="372"/>
    </location>
</feature>
<sequence>MGYLRLLRQRPILVLWSSAALSVLGDRLYGLAIMWVVYEATGSAVWMGIAAVVESLPYILIGTFGRGLIARFSSFGALGWLDAGRAVVACAVPLLWSPGQGGITVLLVLVLLLGTLGVLFDPNLGGLVPDLVRPDRVREVTALLDLTNRIAVIAGPGCVGLILMVVSEVQLFAIDGVTFIVSAAAMWWLRAHTHRVARAAAPGAVTAPARRAEPVAAWPVLRRHPDVAVAVGLHGIGFFVAAVSAVGLPTLLAVRLGQGAAGYGLALSAVGAGALAGNLLIGNLRAGRWLTVYCSAWTVTGLALIGYSTAPTLPVVLGVGFAAGLAAPAAAVTLRTKLAGFVPAQRLRLITVDQTVIRTAGTVGMLTLPVAVDAAPATTFAGAGLLLIAAAATAAATGRRVTAAAIMSSREPAGSQTS</sequence>
<keyword evidence="6 7" id="KW-0472">Membrane</keyword>
<evidence type="ECO:0000256" key="1">
    <source>
        <dbReference type="ARBA" id="ARBA00004651"/>
    </source>
</evidence>
<dbReference type="EMBL" id="BOMS01000163">
    <property type="protein sequence ID" value="GIE73033.1"/>
    <property type="molecule type" value="Genomic_DNA"/>
</dbReference>
<dbReference type="Pfam" id="PF05977">
    <property type="entry name" value="MFS_3"/>
    <property type="match status" value="1"/>
</dbReference>
<proteinExistence type="predicted"/>
<feature type="transmembrane region" description="Helical" evidence="7">
    <location>
        <begin position="142"/>
        <end position="165"/>
    </location>
</feature>
<feature type="transmembrane region" description="Helical" evidence="7">
    <location>
        <begin position="289"/>
        <end position="307"/>
    </location>
</feature>
<keyword evidence="4 7" id="KW-0812">Transmembrane</keyword>
<gene>
    <name evidence="8" type="ORF">Apa02nite_091410</name>
</gene>
<reference evidence="8 9" key="1">
    <citation type="submission" date="2021-01" db="EMBL/GenBank/DDBJ databases">
        <title>Whole genome shotgun sequence of Actinoplanes palleronii NBRC 14916.</title>
        <authorList>
            <person name="Komaki H."/>
            <person name="Tamura T."/>
        </authorList>
    </citation>
    <scope>NUCLEOTIDE SEQUENCE [LARGE SCALE GENOMIC DNA]</scope>
    <source>
        <strain evidence="8 9">NBRC 14916</strain>
    </source>
</reference>
<dbReference type="InterPro" id="IPR022324">
    <property type="entry name" value="Bacilysin_exporter_BacE_put"/>
</dbReference>
<dbReference type="Proteomes" id="UP000624709">
    <property type="component" value="Unassembled WGS sequence"/>
</dbReference>
<evidence type="ECO:0000256" key="6">
    <source>
        <dbReference type="ARBA" id="ARBA00023136"/>
    </source>
</evidence>
<keyword evidence="3" id="KW-1003">Cell membrane</keyword>
<protein>
    <recommendedName>
        <fullName evidence="10">MFS transporter</fullName>
    </recommendedName>
</protein>
<feature type="transmembrane region" description="Helical" evidence="7">
    <location>
        <begin position="102"/>
        <end position="121"/>
    </location>
</feature>
<accession>A0ABQ4BQS4</accession>
<dbReference type="Gene3D" id="1.20.1250.20">
    <property type="entry name" value="MFS general substrate transporter like domains"/>
    <property type="match status" value="1"/>
</dbReference>
<dbReference type="RefSeq" id="WP_203830688.1">
    <property type="nucleotide sequence ID" value="NZ_BAAATY010000057.1"/>
</dbReference>
<keyword evidence="5 7" id="KW-1133">Transmembrane helix</keyword>
<feature type="transmembrane region" description="Helical" evidence="7">
    <location>
        <begin position="171"/>
        <end position="189"/>
    </location>
</feature>
<feature type="transmembrane region" description="Helical" evidence="7">
    <location>
        <begin position="77"/>
        <end position="96"/>
    </location>
</feature>
<evidence type="ECO:0000256" key="4">
    <source>
        <dbReference type="ARBA" id="ARBA00022692"/>
    </source>
</evidence>
<evidence type="ECO:0000313" key="8">
    <source>
        <dbReference type="EMBL" id="GIE73033.1"/>
    </source>
</evidence>
<dbReference type="PRINTS" id="PR01988">
    <property type="entry name" value="EXPORTERBACE"/>
</dbReference>
<name>A0ABQ4BQS4_9ACTN</name>
<evidence type="ECO:0000256" key="3">
    <source>
        <dbReference type="ARBA" id="ARBA00022475"/>
    </source>
</evidence>
<feature type="transmembrane region" description="Helical" evidence="7">
    <location>
        <begin position="378"/>
        <end position="398"/>
    </location>
</feature>
<evidence type="ECO:0000256" key="5">
    <source>
        <dbReference type="ARBA" id="ARBA00022989"/>
    </source>
</evidence>
<dbReference type="InterPro" id="IPR010290">
    <property type="entry name" value="TM_effector"/>
</dbReference>
<evidence type="ECO:0000313" key="9">
    <source>
        <dbReference type="Proteomes" id="UP000624709"/>
    </source>
</evidence>
<evidence type="ECO:0000256" key="7">
    <source>
        <dbReference type="SAM" id="Phobius"/>
    </source>
</evidence>
<dbReference type="PANTHER" id="PTHR23513">
    <property type="entry name" value="INTEGRAL MEMBRANE EFFLUX PROTEIN-RELATED"/>
    <property type="match status" value="1"/>
</dbReference>
<evidence type="ECO:0008006" key="10">
    <source>
        <dbReference type="Google" id="ProtNLM"/>
    </source>
</evidence>
<comment type="subcellular location">
    <subcellularLocation>
        <location evidence="1">Cell membrane</location>
        <topology evidence="1">Multi-pass membrane protein</topology>
    </subcellularLocation>
</comment>
<dbReference type="SUPFAM" id="SSF103473">
    <property type="entry name" value="MFS general substrate transporter"/>
    <property type="match status" value="1"/>
</dbReference>
<keyword evidence="2" id="KW-0813">Transport</keyword>